<organism evidence="6 7">
    <name type="scientific">Cardiobacterium hominis (strain ATCC 15826 / DSM 8339 / NCTC 10426 / 6573)</name>
    <dbReference type="NCBI Taxonomy" id="638300"/>
    <lineage>
        <taxon>Bacteria</taxon>
        <taxon>Pseudomonadati</taxon>
        <taxon>Pseudomonadota</taxon>
        <taxon>Gammaproteobacteria</taxon>
        <taxon>Cardiobacteriales</taxon>
        <taxon>Cardiobacteriaceae</taxon>
        <taxon>Cardiobacterium</taxon>
    </lineage>
</organism>
<dbReference type="HOGENOM" id="CLU_158637_3_0_6"/>
<dbReference type="PROSITE" id="PS51128">
    <property type="entry name" value="ZF_DKSA_2"/>
    <property type="match status" value="1"/>
</dbReference>
<dbReference type="SUPFAM" id="SSF57716">
    <property type="entry name" value="Glucocorticoid receptor-like (DNA-binding domain)"/>
    <property type="match status" value="1"/>
</dbReference>
<dbReference type="InterPro" id="IPR012783">
    <property type="entry name" value="Znf_C4_TraR"/>
</dbReference>
<evidence type="ECO:0000313" key="7">
    <source>
        <dbReference type="Proteomes" id="UP000004870"/>
    </source>
</evidence>
<gene>
    <name evidence="6" type="ORF">HMPREF0198_1645</name>
</gene>
<dbReference type="Proteomes" id="UP000004870">
    <property type="component" value="Unassembled WGS sequence"/>
</dbReference>
<keyword evidence="1" id="KW-0479">Metal-binding</keyword>
<keyword evidence="3" id="KW-0862">Zinc</keyword>
<dbReference type="AlphaFoldDB" id="C8NAW7"/>
<feature type="zinc finger region" description="dksA C4-type" evidence="4">
    <location>
        <begin position="34"/>
        <end position="58"/>
    </location>
</feature>
<name>C8NAW7_CARH6</name>
<dbReference type="PANTHER" id="PTHR38777">
    <property type="entry name" value="FELS-2 PROPHAGE PROTEIN"/>
    <property type="match status" value="1"/>
</dbReference>
<evidence type="ECO:0000256" key="3">
    <source>
        <dbReference type="ARBA" id="ARBA00022833"/>
    </source>
</evidence>
<dbReference type="NCBIfam" id="TIGR02419">
    <property type="entry name" value="C4_traR_proteo"/>
    <property type="match status" value="1"/>
</dbReference>
<dbReference type="Gene3D" id="1.20.120.910">
    <property type="entry name" value="DksA, coiled-coil domain"/>
    <property type="match status" value="1"/>
</dbReference>
<dbReference type="Pfam" id="PF01258">
    <property type="entry name" value="zf-dskA_traR"/>
    <property type="match status" value="1"/>
</dbReference>
<proteinExistence type="predicted"/>
<evidence type="ECO:0000256" key="4">
    <source>
        <dbReference type="PROSITE-ProRule" id="PRU00510"/>
    </source>
</evidence>
<protein>
    <submittedName>
        <fullName evidence="6">Phage/conjugal plasmid C-4 type zinc finger protein, TraR family</fullName>
    </submittedName>
</protein>
<sequence length="70" mass="7604">MDEADRAEALIEATTANALARIQAAQQQAGQAECADCGEPIPAARRAANPAAIRCRECQEIYERRHRGKP</sequence>
<evidence type="ECO:0000256" key="1">
    <source>
        <dbReference type="ARBA" id="ARBA00022723"/>
    </source>
</evidence>
<evidence type="ECO:0000313" key="6">
    <source>
        <dbReference type="EMBL" id="EEV88204.1"/>
    </source>
</evidence>
<evidence type="ECO:0000256" key="2">
    <source>
        <dbReference type="ARBA" id="ARBA00022771"/>
    </source>
</evidence>
<dbReference type="STRING" id="2718.CHUV0807_1594"/>
<dbReference type="InterPro" id="IPR000962">
    <property type="entry name" value="Znf_DskA_TraR"/>
</dbReference>
<accession>C8NAW7</accession>
<dbReference type="EMBL" id="ACKY01000097">
    <property type="protein sequence ID" value="EEV88204.1"/>
    <property type="molecule type" value="Genomic_DNA"/>
</dbReference>
<comment type="caution">
    <text evidence="6">The sequence shown here is derived from an EMBL/GenBank/DDBJ whole genome shotgun (WGS) entry which is preliminary data.</text>
</comment>
<dbReference type="GeneID" id="84790448"/>
<keyword evidence="7" id="KW-1185">Reference proteome</keyword>
<reference evidence="6 7" key="1">
    <citation type="submission" date="2009-08" db="EMBL/GenBank/DDBJ databases">
        <authorList>
            <person name="Qin X."/>
            <person name="Bachman B."/>
            <person name="Battles P."/>
            <person name="Bell A."/>
            <person name="Bess C."/>
            <person name="Bickham C."/>
            <person name="Chaboub L."/>
            <person name="Chen D."/>
            <person name="Coyle M."/>
            <person name="Deiros D.R."/>
            <person name="Dinh H."/>
            <person name="Forbes L."/>
            <person name="Fowler G."/>
            <person name="Francisco L."/>
            <person name="Fu Q."/>
            <person name="Gubbala S."/>
            <person name="Hale W."/>
            <person name="Han Y."/>
            <person name="Hemphill L."/>
            <person name="Highlander S.K."/>
            <person name="Hirani K."/>
            <person name="Hogues M."/>
            <person name="Jackson L."/>
            <person name="Jakkamsetti A."/>
            <person name="Javaid M."/>
            <person name="Jiang H."/>
            <person name="Korchina V."/>
            <person name="Kovar C."/>
            <person name="Lara F."/>
            <person name="Lee S."/>
            <person name="Mata R."/>
            <person name="Mathew T."/>
            <person name="Moen C."/>
            <person name="Morales K."/>
            <person name="Munidasa M."/>
            <person name="Nazareth L."/>
            <person name="Ngo R."/>
            <person name="Nguyen L."/>
            <person name="Okwuonu G."/>
            <person name="Ongeri F."/>
            <person name="Patil S."/>
            <person name="Petrosino J."/>
            <person name="Pham C."/>
            <person name="Pham P."/>
            <person name="Pu L.-L."/>
            <person name="Puazo M."/>
            <person name="Raj R."/>
            <person name="Reid J."/>
            <person name="Rouhana J."/>
            <person name="Saada N."/>
            <person name="Shang Y."/>
            <person name="Simmons D."/>
            <person name="Thornton R."/>
            <person name="Warren J."/>
            <person name="Weissenberger G."/>
            <person name="Zhang J."/>
            <person name="Zhang L."/>
            <person name="Zhou C."/>
            <person name="Zhu D."/>
            <person name="Muzny D."/>
            <person name="Worley K."/>
            <person name="Gibbs R."/>
        </authorList>
    </citation>
    <scope>NUCLEOTIDE SEQUENCE [LARGE SCALE GENOMIC DNA]</scope>
    <source>
        <strain evidence="7">ATCC 15826 / DSM 8339 / NCTC 10426 / 6573</strain>
    </source>
</reference>
<dbReference type="PANTHER" id="PTHR38777:SF1">
    <property type="entry name" value="DNAK SUPPRESSOR PROTEIN"/>
    <property type="match status" value="1"/>
</dbReference>
<feature type="domain" description="Zinc finger DksA/TraR C4-type" evidence="5">
    <location>
        <begin position="34"/>
        <end position="64"/>
    </location>
</feature>
<keyword evidence="2" id="KW-0863">Zinc-finger</keyword>
<dbReference type="GO" id="GO:0008270">
    <property type="term" value="F:zinc ion binding"/>
    <property type="evidence" value="ECO:0007669"/>
    <property type="project" value="UniProtKB-KW"/>
</dbReference>
<evidence type="ECO:0000259" key="5">
    <source>
        <dbReference type="Pfam" id="PF01258"/>
    </source>
</evidence>
<dbReference type="RefSeq" id="WP_004141455.1">
    <property type="nucleotide sequence ID" value="NZ_GG694027.1"/>
</dbReference>
<dbReference type="GO" id="GO:1900378">
    <property type="term" value="P:positive regulation of secondary metabolite biosynthetic process"/>
    <property type="evidence" value="ECO:0007669"/>
    <property type="project" value="TreeGrafter"/>
</dbReference>